<keyword evidence="2" id="KW-0732">Signal</keyword>
<evidence type="ECO:0000313" key="7">
    <source>
        <dbReference type="EMBL" id="KAJ7756828.1"/>
    </source>
</evidence>
<feature type="region of interest" description="Disordered" evidence="4">
    <location>
        <begin position="651"/>
        <end position="672"/>
    </location>
</feature>
<name>A0AAD7J4X9_9AGAR</name>
<feature type="domain" description="5'-Nucleotidase C-terminal" evidence="6">
    <location>
        <begin position="338"/>
        <end position="526"/>
    </location>
</feature>
<protein>
    <submittedName>
        <fullName evidence="7">Metallo-dependent phosphatase-like protein</fullName>
    </submittedName>
</protein>
<keyword evidence="3" id="KW-0378">Hydrolase</keyword>
<evidence type="ECO:0000256" key="2">
    <source>
        <dbReference type="ARBA" id="ARBA00022729"/>
    </source>
</evidence>
<gene>
    <name evidence="7" type="ORF">DFH07DRAFT_903689</name>
</gene>
<dbReference type="Gene3D" id="3.60.21.10">
    <property type="match status" value="1"/>
</dbReference>
<organism evidence="7 8">
    <name type="scientific">Mycena maculata</name>
    <dbReference type="NCBI Taxonomy" id="230809"/>
    <lineage>
        <taxon>Eukaryota</taxon>
        <taxon>Fungi</taxon>
        <taxon>Dikarya</taxon>
        <taxon>Basidiomycota</taxon>
        <taxon>Agaricomycotina</taxon>
        <taxon>Agaricomycetes</taxon>
        <taxon>Agaricomycetidae</taxon>
        <taxon>Agaricales</taxon>
        <taxon>Marasmiineae</taxon>
        <taxon>Mycenaceae</taxon>
        <taxon>Mycena</taxon>
    </lineage>
</organism>
<dbReference type="SUPFAM" id="SSF56300">
    <property type="entry name" value="Metallo-dependent phosphatases"/>
    <property type="match status" value="1"/>
</dbReference>
<dbReference type="InterPro" id="IPR008334">
    <property type="entry name" value="5'-Nucleotdase_C"/>
</dbReference>
<dbReference type="GO" id="GO:0009166">
    <property type="term" value="P:nucleotide catabolic process"/>
    <property type="evidence" value="ECO:0007669"/>
    <property type="project" value="InterPro"/>
</dbReference>
<dbReference type="Gene3D" id="3.90.780.10">
    <property type="entry name" value="5'-Nucleotidase, C-terminal domain"/>
    <property type="match status" value="1"/>
</dbReference>
<evidence type="ECO:0000256" key="4">
    <source>
        <dbReference type="SAM" id="MobiDB-lite"/>
    </source>
</evidence>
<comment type="similarity">
    <text evidence="1 3">Belongs to the 5'-nucleotidase family.</text>
</comment>
<dbReference type="EMBL" id="JARJLG010000060">
    <property type="protein sequence ID" value="KAJ7756828.1"/>
    <property type="molecule type" value="Genomic_DNA"/>
</dbReference>
<evidence type="ECO:0000313" key="8">
    <source>
        <dbReference type="Proteomes" id="UP001215280"/>
    </source>
</evidence>
<evidence type="ECO:0000259" key="6">
    <source>
        <dbReference type="Pfam" id="PF02872"/>
    </source>
</evidence>
<keyword evidence="3" id="KW-0547">Nucleotide-binding</keyword>
<dbReference type="AlphaFoldDB" id="A0AAD7J4X9"/>
<dbReference type="GO" id="GO:0000166">
    <property type="term" value="F:nucleotide binding"/>
    <property type="evidence" value="ECO:0007669"/>
    <property type="project" value="UniProtKB-KW"/>
</dbReference>
<dbReference type="InterPro" id="IPR004843">
    <property type="entry name" value="Calcineurin-like_PHP"/>
</dbReference>
<evidence type="ECO:0000256" key="1">
    <source>
        <dbReference type="ARBA" id="ARBA00006654"/>
    </source>
</evidence>
<evidence type="ECO:0000256" key="3">
    <source>
        <dbReference type="RuleBase" id="RU362119"/>
    </source>
</evidence>
<keyword evidence="8" id="KW-1185">Reference proteome</keyword>
<dbReference type="Proteomes" id="UP001215280">
    <property type="component" value="Unassembled WGS sequence"/>
</dbReference>
<evidence type="ECO:0000259" key="5">
    <source>
        <dbReference type="Pfam" id="PF00149"/>
    </source>
</evidence>
<dbReference type="PANTHER" id="PTHR11575:SF48">
    <property type="entry name" value="5'-NUCLEOTIDASE"/>
    <property type="match status" value="1"/>
</dbReference>
<feature type="domain" description="Calcineurin-like phosphoesterase" evidence="5">
    <location>
        <begin position="4"/>
        <end position="236"/>
    </location>
</feature>
<comment type="caution">
    <text evidence="7">The sequence shown here is derived from an EMBL/GenBank/DDBJ whole genome shotgun (WGS) entry which is preliminary data.</text>
</comment>
<dbReference type="Pfam" id="PF02872">
    <property type="entry name" value="5_nucleotid_C"/>
    <property type="match status" value="1"/>
</dbReference>
<dbReference type="InterPro" id="IPR036907">
    <property type="entry name" value="5'-Nucleotdase_C_sf"/>
</dbReference>
<dbReference type="PANTHER" id="PTHR11575">
    <property type="entry name" value="5'-NUCLEOTIDASE-RELATED"/>
    <property type="match status" value="1"/>
</dbReference>
<dbReference type="InterPro" id="IPR006179">
    <property type="entry name" value="5_nucleotidase/apyrase"/>
</dbReference>
<accession>A0AAD7J4X9</accession>
<proteinExistence type="inferred from homology"/>
<reference evidence="7" key="1">
    <citation type="submission" date="2023-03" db="EMBL/GenBank/DDBJ databases">
        <title>Massive genome expansion in bonnet fungi (Mycena s.s.) driven by repeated elements and novel gene families across ecological guilds.</title>
        <authorList>
            <consortium name="Lawrence Berkeley National Laboratory"/>
            <person name="Harder C.B."/>
            <person name="Miyauchi S."/>
            <person name="Viragh M."/>
            <person name="Kuo A."/>
            <person name="Thoen E."/>
            <person name="Andreopoulos B."/>
            <person name="Lu D."/>
            <person name="Skrede I."/>
            <person name="Drula E."/>
            <person name="Henrissat B."/>
            <person name="Morin E."/>
            <person name="Kohler A."/>
            <person name="Barry K."/>
            <person name="LaButti K."/>
            <person name="Morin E."/>
            <person name="Salamov A."/>
            <person name="Lipzen A."/>
            <person name="Mereny Z."/>
            <person name="Hegedus B."/>
            <person name="Baldrian P."/>
            <person name="Stursova M."/>
            <person name="Weitz H."/>
            <person name="Taylor A."/>
            <person name="Grigoriev I.V."/>
            <person name="Nagy L.G."/>
            <person name="Martin F."/>
            <person name="Kauserud H."/>
        </authorList>
    </citation>
    <scope>NUCLEOTIDE SEQUENCE</scope>
    <source>
        <strain evidence="7">CBHHK188m</strain>
    </source>
</reference>
<dbReference type="PRINTS" id="PR01607">
    <property type="entry name" value="APYRASEFAMLY"/>
</dbReference>
<sequence length="672" mass="74091">MSLQILHFNDVYRVAPQKLTPSSPDTIDVTQFGALLDSLRSQWKESPDGKRDGLVLFSGDVFSPSVESSVTRGSHMVPVMNELNPDVSITGNHDFDFGYPHLSKLIQATTFPWLLSNIVDTETSRVPANLRDFQVLDRAGLRIGIIGLVEKAWIETVATWPATFEYRDMKTVGLELSRHLRGEHGCDLVIALTHSRLPNDITLAKDLLALSPSAQKKKSIASSHGVDIILGGHDHLYYASRGMTAWEDCDTAQDVLGAEADHGDVLVCKSGTDFRDLSEITLEFESTLPGSIRKKVIRRITGKRHSTKPGSKSSEKLTEILKTVLSSVSSTLKAPVCTTTVAIDVRSQLIRTEESAAGNFFADVIRHAYDATLSMKGCGGSDGVFICGGTLRGDSIYGPGPISLGDILEILPFEDPIIVVELDGAAIWDALESSLETWPAQEGRFPVISGLRVSWDSHRSPGQRVLGVWLSNEIEDSESGHDTASGSSTPRLVDGAPIERTADKTYKIVTRQYMAEGHDGFTALKRGKHLIDDESGQIMSAIVRKYLMGSHFVQKMGKLAASDVAHLRSTTKTTIGREQARQQREQHKHESKLVAQWRHASHLAARHWRRSRTHYQEHLNVCTVESMSSVDPFDGEKIRAGQEMTERKIKEMDDDLLTISPGVDGRLKDQGR</sequence>
<dbReference type="InterPro" id="IPR029052">
    <property type="entry name" value="Metallo-depent_PP-like"/>
</dbReference>
<dbReference type="Pfam" id="PF00149">
    <property type="entry name" value="Metallophos"/>
    <property type="match status" value="1"/>
</dbReference>
<dbReference type="SUPFAM" id="SSF55816">
    <property type="entry name" value="5'-nucleotidase (syn. UDP-sugar hydrolase), C-terminal domain"/>
    <property type="match status" value="1"/>
</dbReference>
<dbReference type="GO" id="GO:0016787">
    <property type="term" value="F:hydrolase activity"/>
    <property type="evidence" value="ECO:0007669"/>
    <property type="project" value="UniProtKB-KW"/>
</dbReference>